<dbReference type="PRINTS" id="PR00722">
    <property type="entry name" value="CHYMOTRYPSIN"/>
</dbReference>
<keyword evidence="6" id="KW-0325">Glycoprotein</keyword>
<keyword evidence="5" id="KW-1015">Disulfide bond</keyword>
<feature type="chain" id="PRO_5043995029" description="Acrosin" evidence="9">
    <location>
        <begin position="29"/>
        <end position="403"/>
    </location>
</feature>
<sequence length="403" mass="44543">MCQISGMFTVVKTLTLINFLCAIQSGICQEPKDEGDSCQKLGLPGICKKVRDCAVAKEQIREKFRHDLLRCSFIGTEEVVCCPDLTFRHPQIEATTLDSSIIWTEEARIDVKNDKNPPNTTKKPVNKRISEKMCEKIYKDNNIRRKFNYNILGGEDAQIGEFPHMAAIGFKTGFDEIDFAKCGASLISSRFLLTAAHCFICPGCSTEDAVKIRVGVVDISANQSAQDRDIKNITIHENYNYNSKHNDIAIIELHDDVQMSKIVYPACLHQTPDDPLGLVVTGWGLTDPSNTNSRSKLLQVAKLQAVPINTCNDTVLARQRFTKKVIVESQICAISNSSNLSTRQDACQGDSGSPLQLESRAGGYDIVGIVSYGDGCGASVPGIYTRVSAFLDWIEQHVWANVE</sequence>
<dbReference type="AlphaFoldDB" id="A0AAR5QAW3"/>
<feature type="domain" description="Peptidase S1" evidence="10">
    <location>
        <begin position="151"/>
        <end position="399"/>
    </location>
</feature>
<dbReference type="Gene3D" id="2.40.10.10">
    <property type="entry name" value="Trypsin-like serine proteases"/>
    <property type="match status" value="2"/>
</dbReference>
<evidence type="ECO:0000256" key="4">
    <source>
        <dbReference type="ARBA" id="ARBA00022729"/>
    </source>
</evidence>
<dbReference type="PANTHER" id="PTHR24252:SF8">
    <property type="entry name" value="ACROSIN"/>
    <property type="match status" value="1"/>
</dbReference>
<dbReference type="PANTHER" id="PTHR24252">
    <property type="entry name" value="ACROSIN-RELATED"/>
    <property type="match status" value="1"/>
</dbReference>
<dbReference type="InterPro" id="IPR009003">
    <property type="entry name" value="Peptidase_S1_PA"/>
</dbReference>
<dbReference type="EnsemblMetazoa" id="XM_019914804.1">
    <property type="protein sequence ID" value="XP_019770363.1"/>
    <property type="gene ID" value="LOC109544544"/>
</dbReference>
<dbReference type="Pfam" id="PF00089">
    <property type="entry name" value="Trypsin"/>
    <property type="match status" value="1"/>
</dbReference>
<keyword evidence="4 9" id="KW-0732">Signal</keyword>
<keyword evidence="8" id="KW-0378">Hydrolase</keyword>
<dbReference type="PROSITE" id="PS00135">
    <property type="entry name" value="TRYPSIN_SER"/>
    <property type="match status" value="1"/>
</dbReference>
<reference evidence="11" key="2">
    <citation type="submission" date="2024-08" db="UniProtKB">
        <authorList>
            <consortium name="EnsemblMetazoa"/>
        </authorList>
    </citation>
    <scope>IDENTIFICATION</scope>
</reference>
<dbReference type="PROSITE" id="PS00134">
    <property type="entry name" value="TRYPSIN_HIS"/>
    <property type="match status" value="1"/>
</dbReference>
<dbReference type="GO" id="GO:0004252">
    <property type="term" value="F:serine-type endopeptidase activity"/>
    <property type="evidence" value="ECO:0007669"/>
    <property type="project" value="InterPro"/>
</dbReference>
<dbReference type="InterPro" id="IPR018114">
    <property type="entry name" value="TRYPSIN_HIS"/>
</dbReference>
<reference evidence="12" key="1">
    <citation type="journal article" date="2013" name="Genome Biol.">
        <title>Draft genome of the mountain pine beetle, Dendroctonus ponderosae Hopkins, a major forest pest.</title>
        <authorList>
            <person name="Keeling C.I."/>
            <person name="Yuen M.M."/>
            <person name="Liao N.Y."/>
            <person name="Docking T.R."/>
            <person name="Chan S.K."/>
            <person name="Taylor G.A."/>
            <person name="Palmquist D.L."/>
            <person name="Jackman S.D."/>
            <person name="Nguyen A."/>
            <person name="Li M."/>
            <person name="Henderson H."/>
            <person name="Janes J.K."/>
            <person name="Zhao Y."/>
            <person name="Pandoh P."/>
            <person name="Moore R."/>
            <person name="Sperling F.A."/>
            <person name="Huber D.P."/>
            <person name="Birol I."/>
            <person name="Jones S.J."/>
            <person name="Bohlmann J."/>
        </authorList>
    </citation>
    <scope>NUCLEOTIDE SEQUENCE</scope>
</reference>
<dbReference type="InterPro" id="IPR001314">
    <property type="entry name" value="Peptidase_S1A"/>
</dbReference>
<feature type="signal peptide" evidence="9">
    <location>
        <begin position="1"/>
        <end position="28"/>
    </location>
</feature>
<dbReference type="FunFam" id="2.40.10.10:FF:000028">
    <property type="entry name" value="Serine protease easter"/>
    <property type="match status" value="1"/>
</dbReference>
<dbReference type="Proteomes" id="UP000019118">
    <property type="component" value="Unassembled WGS sequence"/>
</dbReference>
<comment type="similarity">
    <text evidence="7">Belongs to the peptidase S1 family. CLIP subfamily.</text>
</comment>
<dbReference type="CDD" id="cd00190">
    <property type="entry name" value="Tryp_SPc"/>
    <property type="match status" value="1"/>
</dbReference>
<organism evidence="11 12">
    <name type="scientific">Dendroctonus ponderosae</name>
    <name type="common">Mountain pine beetle</name>
    <dbReference type="NCBI Taxonomy" id="77166"/>
    <lineage>
        <taxon>Eukaryota</taxon>
        <taxon>Metazoa</taxon>
        <taxon>Ecdysozoa</taxon>
        <taxon>Arthropoda</taxon>
        <taxon>Hexapoda</taxon>
        <taxon>Insecta</taxon>
        <taxon>Pterygota</taxon>
        <taxon>Neoptera</taxon>
        <taxon>Endopterygota</taxon>
        <taxon>Coleoptera</taxon>
        <taxon>Polyphaga</taxon>
        <taxon>Cucujiformia</taxon>
        <taxon>Curculionidae</taxon>
        <taxon>Scolytinae</taxon>
        <taxon>Dendroctonus</taxon>
    </lineage>
</organism>
<dbReference type="SMART" id="SM00020">
    <property type="entry name" value="Tryp_SPc"/>
    <property type="match status" value="1"/>
</dbReference>
<evidence type="ECO:0000256" key="8">
    <source>
        <dbReference type="RuleBase" id="RU363034"/>
    </source>
</evidence>
<dbReference type="InterPro" id="IPR043504">
    <property type="entry name" value="Peptidase_S1_PA_chymotrypsin"/>
</dbReference>
<dbReference type="GO" id="GO:0007340">
    <property type="term" value="P:acrosome reaction"/>
    <property type="evidence" value="ECO:0007669"/>
    <property type="project" value="TreeGrafter"/>
</dbReference>
<evidence type="ECO:0000256" key="9">
    <source>
        <dbReference type="SAM" id="SignalP"/>
    </source>
</evidence>
<dbReference type="GO" id="GO:0006508">
    <property type="term" value="P:proteolysis"/>
    <property type="evidence" value="ECO:0007669"/>
    <property type="project" value="UniProtKB-KW"/>
</dbReference>
<dbReference type="InterPro" id="IPR001254">
    <property type="entry name" value="Trypsin_dom"/>
</dbReference>
<evidence type="ECO:0000313" key="12">
    <source>
        <dbReference type="Proteomes" id="UP000019118"/>
    </source>
</evidence>
<evidence type="ECO:0000259" key="10">
    <source>
        <dbReference type="PROSITE" id="PS50240"/>
    </source>
</evidence>
<keyword evidence="8" id="KW-0645">Protease</keyword>
<name>A0AAR5QAW3_DENPD</name>
<dbReference type="SUPFAM" id="SSF50494">
    <property type="entry name" value="Trypsin-like serine proteases"/>
    <property type="match status" value="1"/>
</dbReference>
<protein>
    <recommendedName>
        <fullName evidence="3">Acrosin</fullName>
        <ecNumber evidence="2">3.4.21.10</ecNumber>
    </recommendedName>
</protein>
<keyword evidence="12" id="KW-1185">Reference proteome</keyword>
<evidence type="ECO:0000256" key="1">
    <source>
        <dbReference type="ARBA" id="ARBA00001656"/>
    </source>
</evidence>
<dbReference type="EC" id="3.4.21.10" evidence="2"/>
<evidence type="ECO:0000256" key="2">
    <source>
        <dbReference type="ARBA" id="ARBA00012050"/>
    </source>
</evidence>
<dbReference type="KEGG" id="dpa:109544544"/>
<evidence type="ECO:0000256" key="3">
    <source>
        <dbReference type="ARBA" id="ARBA00017161"/>
    </source>
</evidence>
<dbReference type="InterPro" id="IPR033116">
    <property type="entry name" value="TRYPSIN_SER"/>
</dbReference>
<accession>A0AAR5QAW3</accession>
<proteinExistence type="inferred from homology"/>
<dbReference type="PROSITE" id="PS50240">
    <property type="entry name" value="TRYPSIN_DOM"/>
    <property type="match status" value="1"/>
</dbReference>
<evidence type="ECO:0000313" key="11">
    <source>
        <dbReference type="EnsemblMetazoa" id="XP_019770363.1"/>
    </source>
</evidence>
<comment type="catalytic activity">
    <reaction evidence="1">
        <text>Preferential cleavage: Arg-|-Xaa, Lys-|-Xaa.</text>
        <dbReference type="EC" id="3.4.21.10"/>
    </reaction>
</comment>
<evidence type="ECO:0000256" key="6">
    <source>
        <dbReference type="ARBA" id="ARBA00023180"/>
    </source>
</evidence>
<keyword evidence="8" id="KW-0720">Serine protease</keyword>
<evidence type="ECO:0000256" key="7">
    <source>
        <dbReference type="ARBA" id="ARBA00024195"/>
    </source>
</evidence>
<dbReference type="GeneID" id="109544544"/>
<evidence type="ECO:0000256" key="5">
    <source>
        <dbReference type="ARBA" id="ARBA00023157"/>
    </source>
</evidence>